<feature type="region of interest" description="Disordered" evidence="1">
    <location>
        <begin position="69"/>
        <end position="99"/>
    </location>
</feature>
<gene>
    <name evidence="3" type="ORF">ACH5RR_037179</name>
</gene>
<reference evidence="3 4" key="1">
    <citation type="submission" date="2024-11" db="EMBL/GenBank/DDBJ databases">
        <title>A near-complete genome assembly of Cinchona calisaya.</title>
        <authorList>
            <person name="Lian D.C."/>
            <person name="Zhao X.W."/>
            <person name="Wei L."/>
        </authorList>
    </citation>
    <scope>NUCLEOTIDE SEQUENCE [LARGE SCALE GENOMIC DNA]</scope>
    <source>
        <tissue evidence="3">Nenye</tissue>
    </source>
</reference>
<dbReference type="Proteomes" id="UP001630127">
    <property type="component" value="Unassembled WGS sequence"/>
</dbReference>
<keyword evidence="4" id="KW-1185">Reference proteome</keyword>
<accession>A0ABD2Y6V7</accession>
<feature type="signal peptide" evidence="2">
    <location>
        <begin position="1"/>
        <end position="27"/>
    </location>
</feature>
<protein>
    <submittedName>
        <fullName evidence="3">Uncharacterized protein</fullName>
    </submittedName>
</protein>
<dbReference type="EMBL" id="JBJUIK010000015">
    <property type="protein sequence ID" value="KAL3502730.1"/>
    <property type="molecule type" value="Genomic_DNA"/>
</dbReference>
<sequence>MAVCRNLYLIFLLTFLVIFLLDRKVYAEDNALNTEQTTKCNDENHESCEAPPTNKISCKKDGGCSISSTQNKGVSNGNNQGNDDNHDDDSSNSVTEGDDLQAEVFVLGH</sequence>
<name>A0ABD2Y6V7_9GENT</name>
<dbReference type="AlphaFoldDB" id="A0ABD2Y6V7"/>
<evidence type="ECO:0000256" key="2">
    <source>
        <dbReference type="SAM" id="SignalP"/>
    </source>
</evidence>
<organism evidence="3 4">
    <name type="scientific">Cinchona calisaya</name>
    <dbReference type="NCBI Taxonomy" id="153742"/>
    <lineage>
        <taxon>Eukaryota</taxon>
        <taxon>Viridiplantae</taxon>
        <taxon>Streptophyta</taxon>
        <taxon>Embryophyta</taxon>
        <taxon>Tracheophyta</taxon>
        <taxon>Spermatophyta</taxon>
        <taxon>Magnoliopsida</taxon>
        <taxon>eudicotyledons</taxon>
        <taxon>Gunneridae</taxon>
        <taxon>Pentapetalae</taxon>
        <taxon>asterids</taxon>
        <taxon>lamiids</taxon>
        <taxon>Gentianales</taxon>
        <taxon>Rubiaceae</taxon>
        <taxon>Cinchonoideae</taxon>
        <taxon>Cinchoneae</taxon>
        <taxon>Cinchona</taxon>
    </lineage>
</organism>
<evidence type="ECO:0000313" key="3">
    <source>
        <dbReference type="EMBL" id="KAL3502730.1"/>
    </source>
</evidence>
<evidence type="ECO:0000256" key="1">
    <source>
        <dbReference type="SAM" id="MobiDB-lite"/>
    </source>
</evidence>
<comment type="caution">
    <text evidence="3">The sequence shown here is derived from an EMBL/GenBank/DDBJ whole genome shotgun (WGS) entry which is preliminary data.</text>
</comment>
<evidence type="ECO:0000313" key="4">
    <source>
        <dbReference type="Proteomes" id="UP001630127"/>
    </source>
</evidence>
<feature type="chain" id="PRO_5044853777" evidence="2">
    <location>
        <begin position="28"/>
        <end position="109"/>
    </location>
</feature>
<keyword evidence="2" id="KW-0732">Signal</keyword>
<proteinExistence type="predicted"/>